<keyword evidence="1" id="KW-1133">Transmembrane helix</keyword>
<feature type="transmembrane region" description="Helical" evidence="1">
    <location>
        <begin position="117"/>
        <end position="139"/>
    </location>
</feature>
<reference evidence="2 3" key="1">
    <citation type="journal article" date="2024" name="Plant Biotechnol. J.">
        <title>Dendrobium thyrsiflorum genome and its molecular insights into genes involved in important horticultural traits.</title>
        <authorList>
            <person name="Chen B."/>
            <person name="Wang J.Y."/>
            <person name="Zheng P.J."/>
            <person name="Li K.L."/>
            <person name="Liang Y.M."/>
            <person name="Chen X.F."/>
            <person name="Zhang C."/>
            <person name="Zhao X."/>
            <person name="He X."/>
            <person name="Zhang G.Q."/>
            <person name="Liu Z.J."/>
            <person name="Xu Q."/>
        </authorList>
    </citation>
    <scope>NUCLEOTIDE SEQUENCE [LARGE SCALE GENOMIC DNA]</scope>
    <source>
        <strain evidence="2">GZMU011</strain>
    </source>
</reference>
<name>A0ABD0VJD7_DENTH</name>
<proteinExistence type="predicted"/>
<keyword evidence="1" id="KW-0472">Membrane</keyword>
<organism evidence="2 3">
    <name type="scientific">Dendrobium thyrsiflorum</name>
    <name type="common">Pinecone-like raceme dendrobium</name>
    <name type="synonym">Orchid</name>
    <dbReference type="NCBI Taxonomy" id="117978"/>
    <lineage>
        <taxon>Eukaryota</taxon>
        <taxon>Viridiplantae</taxon>
        <taxon>Streptophyta</taxon>
        <taxon>Embryophyta</taxon>
        <taxon>Tracheophyta</taxon>
        <taxon>Spermatophyta</taxon>
        <taxon>Magnoliopsida</taxon>
        <taxon>Liliopsida</taxon>
        <taxon>Asparagales</taxon>
        <taxon>Orchidaceae</taxon>
        <taxon>Epidendroideae</taxon>
        <taxon>Malaxideae</taxon>
        <taxon>Dendrobiinae</taxon>
        <taxon>Dendrobium</taxon>
    </lineage>
</organism>
<evidence type="ECO:0000256" key="1">
    <source>
        <dbReference type="SAM" id="Phobius"/>
    </source>
</evidence>
<sequence>MSSGSSEPCDDDDDDNILCGVDEVNVDMNTEINSIIQRYYYVNVGTAKGKVANNDFVKTYLSTHEWDKDVTNDNDSIGYQVEEEFSIPTELMEGTMILIILDDPDRLGRFTVIMPKLFLSSSSLLCLLAFIFLHLLSFYEFLEFVGFGYPNEKKLNPEGV</sequence>
<gene>
    <name evidence="2" type="ORF">M5K25_006834</name>
</gene>
<comment type="caution">
    <text evidence="2">The sequence shown here is derived from an EMBL/GenBank/DDBJ whole genome shotgun (WGS) entry which is preliminary data.</text>
</comment>
<accession>A0ABD0VJD7</accession>
<protein>
    <submittedName>
        <fullName evidence="2">Uncharacterized protein</fullName>
    </submittedName>
</protein>
<evidence type="ECO:0000313" key="3">
    <source>
        <dbReference type="Proteomes" id="UP001552299"/>
    </source>
</evidence>
<dbReference type="AlphaFoldDB" id="A0ABD0VJD7"/>
<dbReference type="EMBL" id="JANQDX010000006">
    <property type="protein sequence ID" value="KAL0922811.1"/>
    <property type="molecule type" value="Genomic_DNA"/>
</dbReference>
<evidence type="ECO:0000313" key="2">
    <source>
        <dbReference type="EMBL" id="KAL0922811.1"/>
    </source>
</evidence>
<keyword evidence="1" id="KW-0812">Transmembrane</keyword>
<keyword evidence="3" id="KW-1185">Reference proteome</keyword>
<dbReference type="Proteomes" id="UP001552299">
    <property type="component" value="Unassembled WGS sequence"/>
</dbReference>